<dbReference type="PANTHER" id="PTHR46579">
    <property type="entry name" value="F5/8 TYPE C DOMAIN-CONTAINING PROTEIN-RELATED"/>
    <property type="match status" value="1"/>
</dbReference>
<dbReference type="Proteomes" id="UP000681720">
    <property type="component" value="Unassembled WGS sequence"/>
</dbReference>
<dbReference type="InterPro" id="IPR009667">
    <property type="entry name" value="DUF1258"/>
</dbReference>
<accession>A0A8S2NMI3</accession>
<feature type="non-terminal residue" evidence="1">
    <location>
        <position position="1"/>
    </location>
</feature>
<dbReference type="EMBL" id="CAJOBJ010004601">
    <property type="protein sequence ID" value="CAF4005629.1"/>
    <property type="molecule type" value="Genomic_DNA"/>
</dbReference>
<evidence type="ECO:0000313" key="2">
    <source>
        <dbReference type="Proteomes" id="UP000681720"/>
    </source>
</evidence>
<reference evidence="1" key="1">
    <citation type="submission" date="2021-02" db="EMBL/GenBank/DDBJ databases">
        <authorList>
            <person name="Nowell W R."/>
        </authorList>
    </citation>
    <scope>NUCLEOTIDE SEQUENCE</scope>
</reference>
<dbReference type="Pfam" id="PF06869">
    <property type="entry name" value="DUF1258"/>
    <property type="match status" value="1"/>
</dbReference>
<proteinExistence type="predicted"/>
<protein>
    <submittedName>
        <fullName evidence="1">Uncharacterized protein</fullName>
    </submittedName>
</protein>
<gene>
    <name evidence="1" type="ORF">GIL414_LOCUS12012</name>
</gene>
<comment type="caution">
    <text evidence="1">The sequence shown here is derived from an EMBL/GenBank/DDBJ whole genome shotgun (WGS) entry which is preliminary data.</text>
</comment>
<evidence type="ECO:0000313" key="1">
    <source>
        <dbReference type="EMBL" id="CAF4005629.1"/>
    </source>
</evidence>
<dbReference type="AlphaFoldDB" id="A0A8S2NMI3"/>
<name>A0A8S2NMI3_9BILA</name>
<dbReference type="PANTHER" id="PTHR46579:SF1">
    <property type="entry name" value="F5_8 TYPE C DOMAIN-CONTAINING PROTEIN"/>
    <property type="match status" value="1"/>
</dbReference>
<organism evidence="1 2">
    <name type="scientific">Rotaria magnacalcarata</name>
    <dbReference type="NCBI Taxonomy" id="392030"/>
    <lineage>
        <taxon>Eukaryota</taxon>
        <taxon>Metazoa</taxon>
        <taxon>Spiralia</taxon>
        <taxon>Gnathifera</taxon>
        <taxon>Rotifera</taxon>
        <taxon>Eurotatoria</taxon>
        <taxon>Bdelloidea</taxon>
        <taxon>Philodinida</taxon>
        <taxon>Philodinidae</taxon>
        <taxon>Rotaria</taxon>
    </lineage>
</organism>
<sequence length="1016" mass="118344">STHTCQQSASAGKSLVDEAVGNMKKRAREETTPIPKIYTQKIVKARISHPATVTGCLFHYAQSLWRKIQELGLTRHLSPSTDKENTDISPEEKKRADHWFLAAIGLALIPPELVERTWMEVMDEYTPEHASATKFNDYLVSTYVDSSSARYHTKIWNVHELLVNKLPRTNNHVEGLNRRLKNKKLDEQIRIALAFAKEQYQNGLDVRRKIRQTKRHQDEAKLLEQYQSPPAQYSKCEMKEKGQLQIPITASVTAEEYLKAGVKTLCHDMIASEVVSIEDADTLEYYLQGSKSDSDSNIFNDDEDDDFIDTQDSLPDPNEARLHYFTNISTNKYCHNLTRFLRNANICKSQSNQLISLIKSVLPEPNFMPSSLEELLTMMNIEDLFTSRKVCISCRRKFSCNENTCKKCQSTDQTTIATIFDIDLCKILSSLLQRLSIYIQEYKEKFLDTDNSAMINDIPFRMLYKQLVENYPDENLISLIFHLDGISLVKSTKLKLWLFSASIVELPPKLRHRRFNMPLMSIWIGHTEPLINLWLHEIVNKLNYLKSQSIHVSPNLNYKLKCFAVTGDCPAIRLILNFISHGGYWCCWLCYLKGVHVVNKRQYRCKLPIKYRHPEKYLQESVQAAQENRDIFGHRGVSILHTILDTRLPECIIIDYLHCTLLGHAKTIIKDIYHQLNPDQRRLIDIKLKQQRFPHFFSRKIRPINDFAHVKATEIKNLLLYILLPVLQDYLMIDQLAHLALFICSIRLFHAESSYGRDVSTLANELFLHYYKDHDNYYVGLQNFVLHLHAHYLMIYKNFGSLCNIGCFGQEDLIGNISSNHHGTKFYGELICHYYNIDFFLHSNDVHKLKDGPIDPTNQAPDATIYANECHIKLCSCDDLNKCIVIYRRCVIHEHMFHSLLYKKRQQSISYFVEYFDDNHMKQQHFGIIEYFFSLQDKSFALIQRYPVKHLYSNYFKTSTYYNLLKKALDLFFFVLQTKPSMYDIIPVENVSKHCIAIEDKSCLVVTSISSYNEHD</sequence>